<dbReference type="SUPFAM" id="SSF52540">
    <property type="entry name" value="P-loop containing nucleoside triphosphate hydrolases"/>
    <property type="match status" value="1"/>
</dbReference>
<evidence type="ECO:0000313" key="3">
    <source>
        <dbReference type="Proteomes" id="UP000468581"/>
    </source>
</evidence>
<dbReference type="EMBL" id="JAABOO010000001">
    <property type="protein sequence ID" value="NER11924.1"/>
    <property type="molecule type" value="Genomic_DNA"/>
</dbReference>
<gene>
    <name evidence="2" type="ORF">GWK08_00590</name>
</gene>
<proteinExistence type="predicted"/>
<dbReference type="Pfam" id="PF13521">
    <property type="entry name" value="AAA_28"/>
    <property type="match status" value="1"/>
</dbReference>
<dbReference type="Gene3D" id="3.40.50.300">
    <property type="entry name" value="P-loop containing nucleotide triphosphate hydrolases"/>
    <property type="match status" value="1"/>
</dbReference>
<comment type="caution">
    <text evidence="2">The sequence shown here is derived from an EMBL/GenBank/DDBJ whole genome shotgun (WGS) entry which is preliminary data.</text>
</comment>
<sequence length="178" mass="20687">MSTKKIVITGGPGTGKTSLIDSLEELGYTCLPEISRQVTLQARNEGVEQLFLTDPLLFSKKLLEGRKDQFFESQTFDRDIIFIDRGLPDVLAYMDFIGDEYPQYFIDICEEHKYDQVFILPPWEAIYTSDSERYENFEQAVRIHDYLEASYRKYGYDLISVPLASIKDRVEFILSHSK</sequence>
<evidence type="ECO:0000259" key="1">
    <source>
        <dbReference type="Pfam" id="PF13521"/>
    </source>
</evidence>
<feature type="domain" description="NadR/Ttd14 AAA" evidence="1">
    <location>
        <begin position="5"/>
        <end position="169"/>
    </location>
</feature>
<dbReference type="Proteomes" id="UP000468581">
    <property type="component" value="Unassembled WGS sequence"/>
</dbReference>
<name>A0A6P0UF74_9FLAO</name>
<protein>
    <submittedName>
        <fullName evidence="2">AAA family ATPase</fullName>
    </submittedName>
</protein>
<reference evidence="2 3" key="1">
    <citation type="submission" date="2020-01" db="EMBL/GenBank/DDBJ databases">
        <title>Leptobacterium flavescens.</title>
        <authorList>
            <person name="Wang G."/>
        </authorList>
    </citation>
    <scope>NUCLEOTIDE SEQUENCE [LARGE SCALE GENOMIC DNA]</scope>
    <source>
        <strain evidence="2 3">KCTC 22160</strain>
    </source>
</reference>
<evidence type="ECO:0000313" key="2">
    <source>
        <dbReference type="EMBL" id="NER11924.1"/>
    </source>
</evidence>
<dbReference type="AlphaFoldDB" id="A0A6P0UF74"/>
<dbReference type="RefSeq" id="WP_163604967.1">
    <property type="nucleotide sequence ID" value="NZ_JAABOO010000001.1"/>
</dbReference>
<keyword evidence="3" id="KW-1185">Reference proteome</keyword>
<accession>A0A6P0UF74</accession>
<dbReference type="InterPro" id="IPR027417">
    <property type="entry name" value="P-loop_NTPase"/>
</dbReference>
<organism evidence="2 3">
    <name type="scientific">Leptobacterium flavescens</name>
    <dbReference type="NCBI Taxonomy" id="472055"/>
    <lineage>
        <taxon>Bacteria</taxon>
        <taxon>Pseudomonadati</taxon>
        <taxon>Bacteroidota</taxon>
        <taxon>Flavobacteriia</taxon>
        <taxon>Flavobacteriales</taxon>
        <taxon>Flavobacteriaceae</taxon>
        <taxon>Leptobacterium</taxon>
    </lineage>
</organism>
<dbReference type="InterPro" id="IPR038727">
    <property type="entry name" value="NadR/Ttd14_AAA_dom"/>
</dbReference>